<proteinExistence type="predicted"/>
<name>A0A0G4JZQ9_9GAMM</name>
<organism evidence="1 2">
    <name type="scientific">Brenneria goodwinii</name>
    <dbReference type="NCBI Taxonomy" id="1109412"/>
    <lineage>
        <taxon>Bacteria</taxon>
        <taxon>Pseudomonadati</taxon>
        <taxon>Pseudomonadota</taxon>
        <taxon>Gammaproteobacteria</taxon>
        <taxon>Enterobacterales</taxon>
        <taxon>Pectobacteriaceae</taxon>
        <taxon>Brenneria</taxon>
    </lineage>
</organism>
<dbReference type="Proteomes" id="UP000044377">
    <property type="component" value="Unassembled WGS sequence"/>
</dbReference>
<evidence type="ECO:0000313" key="2">
    <source>
        <dbReference type="Proteomes" id="UP000044377"/>
    </source>
</evidence>
<evidence type="ECO:0000313" key="1">
    <source>
        <dbReference type="EMBL" id="CPR19588.1"/>
    </source>
</evidence>
<keyword evidence="2" id="KW-1185">Reference proteome</keyword>
<accession>A0A0G4JZQ9</accession>
<gene>
    <name evidence="1" type="ORF">BN1221_03843</name>
</gene>
<sequence>MGGVRQGIPDNYHKKTFFHYTKNEKYLLWVNMLTDLNIHFLHFSRLPKSLALLA</sequence>
<dbReference type="AlphaFoldDB" id="A0A0G4JZQ9"/>
<protein>
    <submittedName>
        <fullName evidence="1">Uncharacterized protein</fullName>
    </submittedName>
</protein>
<dbReference type="STRING" id="1109412.BN1221_03843"/>
<reference evidence="2" key="1">
    <citation type="submission" date="2015-01" db="EMBL/GenBank/DDBJ databases">
        <authorList>
            <person name="Paterson Steve"/>
        </authorList>
    </citation>
    <scope>NUCLEOTIDE SEQUENCE [LARGE SCALE GENOMIC DNA]</scope>
    <source>
        <strain evidence="2">OBR1</strain>
    </source>
</reference>
<dbReference type="EMBL" id="CGIG01000001">
    <property type="protein sequence ID" value="CPR19588.1"/>
    <property type="molecule type" value="Genomic_DNA"/>
</dbReference>